<evidence type="ECO:0000313" key="2">
    <source>
        <dbReference type="EMBL" id="MBT1701693.1"/>
    </source>
</evidence>
<dbReference type="Gene3D" id="2.40.128.110">
    <property type="entry name" value="Lipid/polyisoprenoid-binding, YceI-like"/>
    <property type="match status" value="1"/>
</dbReference>
<name>A0ABS5VL21_9BACT</name>
<sequence length="188" mass="21693">MEQTVLLTKPRVFLIVLFLFFTPKVLAQKYRFERGEVSFVSNAELEQIKAKTGQIQGLLDPVTNQFAFTVDIRSFKGFNSELQREHFNEKYMESERYPKAKFSGKIIETIDFSENKIHEVRAKGELDIHGQKQTRIIKTKFILENGKARIESTFLVPLSDHNITIPSIVKQKIASEIEVSIWGTLSLQ</sequence>
<evidence type="ECO:0000313" key="3">
    <source>
        <dbReference type="Proteomes" id="UP000772618"/>
    </source>
</evidence>
<gene>
    <name evidence="2" type="ORF">KK060_00280</name>
</gene>
<dbReference type="RefSeq" id="WP_254151393.1">
    <property type="nucleotide sequence ID" value="NZ_JAHESD010000001.1"/>
</dbReference>
<keyword evidence="3" id="KW-1185">Reference proteome</keyword>
<accession>A0ABS5VL21</accession>
<dbReference type="Proteomes" id="UP000772618">
    <property type="component" value="Unassembled WGS sequence"/>
</dbReference>
<organism evidence="2 3">
    <name type="scientific">Chryseosolibacter indicus</name>
    <dbReference type="NCBI Taxonomy" id="2782351"/>
    <lineage>
        <taxon>Bacteria</taxon>
        <taxon>Pseudomonadati</taxon>
        <taxon>Bacteroidota</taxon>
        <taxon>Cytophagia</taxon>
        <taxon>Cytophagales</taxon>
        <taxon>Chryseotaleaceae</taxon>
        <taxon>Chryseosolibacter</taxon>
    </lineage>
</organism>
<feature type="domain" description="Lipid/polyisoprenoid-binding YceI-like" evidence="1">
    <location>
        <begin position="43"/>
        <end position="181"/>
    </location>
</feature>
<proteinExistence type="predicted"/>
<protein>
    <submittedName>
        <fullName evidence="2">YceI family protein</fullName>
    </submittedName>
</protein>
<dbReference type="Pfam" id="PF04264">
    <property type="entry name" value="YceI"/>
    <property type="match status" value="1"/>
</dbReference>
<dbReference type="InterPro" id="IPR007372">
    <property type="entry name" value="Lipid/polyisoprenoid-bd_YceI"/>
</dbReference>
<dbReference type="SUPFAM" id="SSF101874">
    <property type="entry name" value="YceI-like"/>
    <property type="match status" value="1"/>
</dbReference>
<dbReference type="InterPro" id="IPR036761">
    <property type="entry name" value="TTHA0802/YceI-like_sf"/>
</dbReference>
<comment type="caution">
    <text evidence="2">The sequence shown here is derived from an EMBL/GenBank/DDBJ whole genome shotgun (WGS) entry which is preliminary data.</text>
</comment>
<evidence type="ECO:0000259" key="1">
    <source>
        <dbReference type="Pfam" id="PF04264"/>
    </source>
</evidence>
<reference evidence="2 3" key="1">
    <citation type="submission" date="2021-05" db="EMBL/GenBank/DDBJ databases">
        <title>A Polyphasic approach of four new species of the genus Ohtaekwangia: Ohtaekwangia histidinii sp. nov., Ohtaekwangia cretensis sp. nov., Ohtaekwangia indiensis sp. nov., Ohtaekwangia reichenbachii sp. nov. from diverse environment.</title>
        <authorList>
            <person name="Octaviana S."/>
        </authorList>
    </citation>
    <scope>NUCLEOTIDE SEQUENCE [LARGE SCALE GENOMIC DNA]</scope>
    <source>
        <strain evidence="2 3">PWU20</strain>
    </source>
</reference>
<dbReference type="EMBL" id="JAHESD010000001">
    <property type="protein sequence ID" value="MBT1701693.1"/>
    <property type="molecule type" value="Genomic_DNA"/>
</dbReference>